<feature type="domain" description="F-box" evidence="5">
    <location>
        <begin position="212"/>
        <end position="260"/>
    </location>
</feature>
<protein>
    <recommendedName>
        <fullName evidence="5">F-box domain-containing protein</fullName>
    </recommendedName>
</protein>
<dbReference type="SUPFAM" id="SSF81383">
    <property type="entry name" value="F-box domain"/>
    <property type="match status" value="1"/>
</dbReference>
<gene>
    <name evidence="6" type="ORF">AB6A40_009528</name>
</gene>
<proteinExistence type="predicted"/>
<dbReference type="PROSITE" id="PS50181">
    <property type="entry name" value="FBOX"/>
    <property type="match status" value="1"/>
</dbReference>
<comment type="subcellular location">
    <subcellularLocation>
        <location evidence="1">Nucleus</location>
    </subcellularLocation>
</comment>
<dbReference type="PANTHER" id="PTHR13123">
    <property type="entry name" value="LD30288P"/>
    <property type="match status" value="1"/>
</dbReference>
<dbReference type="PANTHER" id="PTHR13123:SF7">
    <property type="entry name" value="LD30288P"/>
    <property type="match status" value="1"/>
</dbReference>
<evidence type="ECO:0000259" key="5">
    <source>
        <dbReference type="PROSITE" id="PS50181"/>
    </source>
</evidence>
<keyword evidence="3" id="KW-0833">Ubl conjugation pathway</keyword>
<organism evidence="6 7">
    <name type="scientific">Gnathostoma spinigerum</name>
    <dbReference type="NCBI Taxonomy" id="75299"/>
    <lineage>
        <taxon>Eukaryota</taxon>
        <taxon>Metazoa</taxon>
        <taxon>Ecdysozoa</taxon>
        <taxon>Nematoda</taxon>
        <taxon>Chromadorea</taxon>
        <taxon>Rhabditida</taxon>
        <taxon>Spirurina</taxon>
        <taxon>Gnathostomatomorpha</taxon>
        <taxon>Gnathostomatoidea</taxon>
        <taxon>Gnathostomatidae</taxon>
        <taxon>Gnathostoma</taxon>
    </lineage>
</organism>
<dbReference type="EMBL" id="JBGFUD010010170">
    <property type="protein sequence ID" value="MFH4982819.1"/>
    <property type="molecule type" value="Genomic_DNA"/>
</dbReference>
<dbReference type="InterPro" id="IPR001810">
    <property type="entry name" value="F-box_dom"/>
</dbReference>
<evidence type="ECO:0000313" key="6">
    <source>
        <dbReference type="EMBL" id="MFH4982819.1"/>
    </source>
</evidence>
<keyword evidence="7" id="KW-1185">Reference proteome</keyword>
<evidence type="ECO:0000313" key="7">
    <source>
        <dbReference type="Proteomes" id="UP001608902"/>
    </source>
</evidence>
<dbReference type="GO" id="GO:0005634">
    <property type="term" value="C:nucleus"/>
    <property type="evidence" value="ECO:0007669"/>
    <property type="project" value="UniProtKB-SubCell"/>
</dbReference>
<comment type="caution">
    <text evidence="6">The sequence shown here is derived from an EMBL/GenBank/DDBJ whole genome shotgun (WGS) entry which is preliminary data.</text>
</comment>
<evidence type="ECO:0000256" key="4">
    <source>
        <dbReference type="ARBA" id="ARBA00023242"/>
    </source>
</evidence>
<name>A0ABD6EZQ1_9BILA</name>
<dbReference type="InterPro" id="IPR040394">
    <property type="entry name" value="FBX25/32"/>
</dbReference>
<reference evidence="6 7" key="1">
    <citation type="submission" date="2024-08" db="EMBL/GenBank/DDBJ databases">
        <title>Gnathostoma spinigerum genome.</title>
        <authorList>
            <person name="Gonzalez-Bertolin B."/>
            <person name="Monzon S."/>
            <person name="Zaballos A."/>
            <person name="Jimenez P."/>
            <person name="Dekumyoy P."/>
            <person name="Varona S."/>
            <person name="Cuesta I."/>
            <person name="Sumanam S."/>
            <person name="Adisakwattana P."/>
            <person name="Gasser R.B."/>
            <person name="Hernandez-Gonzalez A."/>
            <person name="Young N.D."/>
            <person name="Perteguer M.J."/>
        </authorList>
    </citation>
    <scope>NUCLEOTIDE SEQUENCE [LARGE SCALE GENOMIC DNA]</scope>
    <source>
        <strain evidence="6">AL3</strain>
        <tissue evidence="6">Liver</tissue>
    </source>
</reference>
<keyword evidence="4" id="KW-0539">Nucleus</keyword>
<evidence type="ECO:0000256" key="3">
    <source>
        <dbReference type="ARBA" id="ARBA00022786"/>
    </source>
</evidence>
<evidence type="ECO:0000256" key="1">
    <source>
        <dbReference type="ARBA" id="ARBA00004123"/>
    </source>
</evidence>
<accession>A0ABD6EZQ1</accession>
<sequence length="342" mass="38970">MANNVHQCEEDCSDLRKSPMHSIANHELLVRPSKSIPVEDPNSLHNFAAVFHDCTAFKPSKESDLDEAASDNEEWFPYCFVKTTNSKEFVGCTSMSEAFHRLDLVRSVKNVRRFTYICKVVQILIEQKLHNLSATARKSLLSILQAIVVKSVEQDVHISTARSLVSEFGVGLDGHVCGSPKLVSKELDKVGDLLEVIAERRPLSLADSDEESTTFLDLPREVLSIILRKLPDHVSLLEIAKTHEVMQAIVESEWKLWSTLCRFHFTTEQIAQYATPNNTDWRHTFFQLKKYFGLRDVYTDLIHICCHCKALFWKETGHPCLSKDAPSVRVPPQQFVDMLLFL</sequence>
<dbReference type="Proteomes" id="UP001608902">
    <property type="component" value="Unassembled WGS sequence"/>
</dbReference>
<dbReference type="InterPro" id="IPR036047">
    <property type="entry name" value="F-box-like_dom_sf"/>
</dbReference>
<evidence type="ECO:0000256" key="2">
    <source>
        <dbReference type="ARBA" id="ARBA00004906"/>
    </source>
</evidence>
<comment type="pathway">
    <text evidence="2">Protein modification; protein ubiquitination.</text>
</comment>
<dbReference type="AlphaFoldDB" id="A0ABD6EZQ1"/>